<dbReference type="GO" id="GO:0008270">
    <property type="term" value="F:zinc ion binding"/>
    <property type="evidence" value="ECO:0007669"/>
    <property type="project" value="UniProtKB-KW"/>
</dbReference>
<dbReference type="PANTHER" id="PTHR16515:SF49">
    <property type="entry name" value="GASTRULA ZINC FINGER PROTEIN XLCGF49.1-LIKE-RELATED"/>
    <property type="match status" value="1"/>
</dbReference>
<feature type="domain" description="C2H2-type" evidence="14">
    <location>
        <begin position="424"/>
        <end position="451"/>
    </location>
</feature>
<keyword evidence="4" id="KW-0479">Metal-binding</keyword>
<dbReference type="GO" id="GO:0010468">
    <property type="term" value="P:regulation of gene expression"/>
    <property type="evidence" value="ECO:0007669"/>
    <property type="project" value="TreeGrafter"/>
</dbReference>
<feature type="region of interest" description="Disordered" evidence="13">
    <location>
        <begin position="80"/>
        <end position="102"/>
    </location>
</feature>
<comment type="subcellular location">
    <subcellularLocation>
        <location evidence="2">Nucleus</location>
    </subcellularLocation>
</comment>
<feature type="domain" description="C2H2-type" evidence="14">
    <location>
        <begin position="305"/>
        <end position="332"/>
    </location>
</feature>
<protein>
    <recommendedName>
        <fullName evidence="14">C2H2-type domain-containing protein</fullName>
    </recommendedName>
</protein>
<organism evidence="15 16">
    <name type="scientific">Aphis glycines</name>
    <name type="common">Soybean aphid</name>
    <dbReference type="NCBI Taxonomy" id="307491"/>
    <lineage>
        <taxon>Eukaryota</taxon>
        <taxon>Metazoa</taxon>
        <taxon>Ecdysozoa</taxon>
        <taxon>Arthropoda</taxon>
        <taxon>Hexapoda</taxon>
        <taxon>Insecta</taxon>
        <taxon>Pterygota</taxon>
        <taxon>Neoptera</taxon>
        <taxon>Paraneoptera</taxon>
        <taxon>Hemiptera</taxon>
        <taxon>Sternorrhyncha</taxon>
        <taxon>Aphidomorpha</taxon>
        <taxon>Aphidoidea</taxon>
        <taxon>Aphididae</taxon>
        <taxon>Aphidini</taxon>
        <taxon>Aphis</taxon>
        <taxon>Aphis</taxon>
    </lineage>
</organism>
<keyword evidence="16" id="KW-1185">Reference proteome</keyword>
<dbReference type="SMART" id="SM00355">
    <property type="entry name" value="ZnF_C2H2"/>
    <property type="match status" value="7"/>
</dbReference>
<evidence type="ECO:0000256" key="13">
    <source>
        <dbReference type="SAM" id="MobiDB-lite"/>
    </source>
</evidence>
<evidence type="ECO:0000313" key="16">
    <source>
        <dbReference type="Proteomes" id="UP000475862"/>
    </source>
</evidence>
<evidence type="ECO:0000256" key="1">
    <source>
        <dbReference type="ARBA" id="ARBA00003767"/>
    </source>
</evidence>
<dbReference type="InterPro" id="IPR036236">
    <property type="entry name" value="Znf_C2H2_sf"/>
</dbReference>
<feature type="domain" description="C2H2-type" evidence="14">
    <location>
        <begin position="277"/>
        <end position="304"/>
    </location>
</feature>
<dbReference type="GO" id="GO:0005634">
    <property type="term" value="C:nucleus"/>
    <property type="evidence" value="ECO:0007669"/>
    <property type="project" value="UniProtKB-SubCell"/>
</dbReference>
<dbReference type="SUPFAM" id="SSF57667">
    <property type="entry name" value="beta-beta-alpha zinc fingers"/>
    <property type="match status" value="4"/>
</dbReference>
<dbReference type="PROSITE" id="PS00028">
    <property type="entry name" value="ZINC_FINGER_C2H2_1"/>
    <property type="match status" value="5"/>
</dbReference>
<evidence type="ECO:0000256" key="5">
    <source>
        <dbReference type="ARBA" id="ARBA00022737"/>
    </source>
</evidence>
<evidence type="ECO:0000256" key="12">
    <source>
        <dbReference type="PROSITE-ProRule" id="PRU00042"/>
    </source>
</evidence>
<evidence type="ECO:0000256" key="6">
    <source>
        <dbReference type="ARBA" id="ARBA00022771"/>
    </source>
</evidence>
<feature type="domain" description="C2H2-type" evidence="14">
    <location>
        <begin position="249"/>
        <end position="276"/>
    </location>
</feature>
<keyword evidence="7" id="KW-0862">Zinc</keyword>
<dbReference type="EMBL" id="VYZN01000001">
    <property type="protein sequence ID" value="KAE9545508.1"/>
    <property type="molecule type" value="Genomic_DNA"/>
</dbReference>
<accession>A0A6G0U8Q7</accession>
<evidence type="ECO:0000256" key="4">
    <source>
        <dbReference type="ARBA" id="ARBA00022723"/>
    </source>
</evidence>
<evidence type="ECO:0000256" key="10">
    <source>
        <dbReference type="ARBA" id="ARBA00023163"/>
    </source>
</evidence>
<evidence type="ECO:0000313" key="15">
    <source>
        <dbReference type="EMBL" id="KAE9545508.1"/>
    </source>
</evidence>
<evidence type="ECO:0000259" key="14">
    <source>
        <dbReference type="PROSITE" id="PS50157"/>
    </source>
</evidence>
<evidence type="ECO:0000256" key="3">
    <source>
        <dbReference type="ARBA" id="ARBA00006991"/>
    </source>
</evidence>
<dbReference type="FunFam" id="3.30.160.60:FF:000683">
    <property type="entry name" value="Zinc finger protein 252"/>
    <property type="match status" value="2"/>
</dbReference>
<comment type="caution">
    <text evidence="15">The sequence shown here is derived from an EMBL/GenBank/DDBJ whole genome shotgun (WGS) entry which is preliminary data.</text>
</comment>
<evidence type="ECO:0000256" key="2">
    <source>
        <dbReference type="ARBA" id="ARBA00004123"/>
    </source>
</evidence>
<keyword evidence="9" id="KW-0238">DNA-binding</keyword>
<dbReference type="OrthoDB" id="427030at2759"/>
<feature type="non-terminal residue" evidence="15">
    <location>
        <position position="1"/>
    </location>
</feature>
<evidence type="ECO:0000256" key="9">
    <source>
        <dbReference type="ARBA" id="ARBA00023125"/>
    </source>
</evidence>
<feature type="domain" description="C2H2-type" evidence="14">
    <location>
        <begin position="396"/>
        <end position="423"/>
    </location>
</feature>
<keyword evidence="11" id="KW-0539">Nucleus</keyword>
<dbReference type="GO" id="GO:0003677">
    <property type="term" value="F:DNA binding"/>
    <property type="evidence" value="ECO:0007669"/>
    <property type="project" value="UniProtKB-KW"/>
</dbReference>
<name>A0A6G0U8Q7_APHGL</name>
<dbReference type="Proteomes" id="UP000475862">
    <property type="component" value="Unassembled WGS sequence"/>
</dbReference>
<evidence type="ECO:0000256" key="8">
    <source>
        <dbReference type="ARBA" id="ARBA00023015"/>
    </source>
</evidence>
<dbReference type="InterPro" id="IPR050331">
    <property type="entry name" value="Zinc_finger"/>
</dbReference>
<dbReference type="PROSITE" id="PS50157">
    <property type="entry name" value="ZINC_FINGER_C2H2_2"/>
    <property type="match status" value="6"/>
</dbReference>
<keyword evidence="5" id="KW-0677">Repeat</keyword>
<feature type="domain" description="C2H2-type" evidence="14">
    <location>
        <begin position="452"/>
        <end position="476"/>
    </location>
</feature>
<dbReference type="InterPro" id="IPR013087">
    <property type="entry name" value="Znf_C2H2_type"/>
</dbReference>
<evidence type="ECO:0000256" key="11">
    <source>
        <dbReference type="ARBA" id="ARBA00023242"/>
    </source>
</evidence>
<dbReference type="FunFam" id="3.30.160.60:FF:001224">
    <property type="entry name" value="zinc finger protein 771-like"/>
    <property type="match status" value="1"/>
</dbReference>
<dbReference type="Pfam" id="PF00096">
    <property type="entry name" value="zf-C2H2"/>
    <property type="match status" value="4"/>
</dbReference>
<dbReference type="Gene3D" id="3.30.160.60">
    <property type="entry name" value="Classic Zinc Finger"/>
    <property type="match status" value="6"/>
</dbReference>
<evidence type="ECO:0000256" key="7">
    <source>
        <dbReference type="ARBA" id="ARBA00022833"/>
    </source>
</evidence>
<keyword evidence="8" id="KW-0805">Transcription regulation</keyword>
<sequence>LINYLLEVVGIFYTSIFSEIYASELLLKSDILYTRMLLTLPLFFLEGNMEGRVFKLTEWTKILVDKVKLKILPKRFRSKQNEKENGAPYSFNNRDGLHQQGTNNINSQWGPGPSLALVSSQYEPVELSTEQPSTSTIVSPIPFPYPNTDHSIQSSVSGEDNEIPSEDDVIEYDQIQSGHYGPAEPTNDYSGVRDGPPRILRQSSAMPYLKQPGVILIPAETSGDFHNMPDLIHQQQETSRKKKSNQRLFKCGSCDKNFKKKATLLKHELIHADSNPFVCVHCKRTFKQRATLNLHLQNHSGEKSYGCGYCDKVFRNKAILRKHIRTNQGEHSHSSLNNNAVHDIFGQAKSLPGVIKRGRSAGMPLYCVHCPISNKEYKQKSTLRQHGCVHIKSRPYPCVECGKRFRQQSHLNQHLRIHSNEKPYKCIYCQRNFRQQAILNQHLRIHTGEKPYKCLQCGKYFRQKVILDQHTRTHQG</sequence>
<dbReference type="PANTHER" id="PTHR16515">
    <property type="entry name" value="PR DOMAIN ZINC FINGER PROTEIN"/>
    <property type="match status" value="1"/>
</dbReference>
<comment type="function">
    <text evidence="1">May be involved in transcriptional regulation.</text>
</comment>
<reference evidence="15 16" key="1">
    <citation type="submission" date="2019-08" db="EMBL/GenBank/DDBJ databases">
        <title>The genome of the soybean aphid Biotype 1, its phylome, world population structure and adaptation to the North American continent.</title>
        <authorList>
            <person name="Giordano R."/>
            <person name="Donthu R.K."/>
            <person name="Hernandez A.G."/>
            <person name="Wright C.L."/>
            <person name="Zimin A.V."/>
        </authorList>
    </citation>
    <scope>NUCLEOTIDE SEQUENCE [LARGE SCALE GENOMIC DNA]</scope>
    <source>
        <tissue evidence="15">Whole aphids</tissue>
    </source>
</reference>
<proteinExistence type="inferred from homology"/>
<dbReference type="AlphaFoldDB" id="A0A6G0U8Q7"/>
<gene>
    <name evidence="15" type="ORF">AGLY_001051</name>
</gene>
<comment type="similarity">
    <text evidence="3">Belongs to the krueppel C2H2-type zinc-finger protein family.</text>
</comment>
<keyword evidence="6 12" id="KW-0863">Zinc-finger</keyword>
<keyword evidence="10" id="KW-0804">Transcription</keyword>